<evidence type="ECO:0000259" key="2">
    <source>
        <dbReference type="PROSITE" id="PS50110"/>
    </source>
</evidence>
<dbReference type="SMART" id="SM00448">
    <property type="entry name" value="REC"/>
    <property type="match status" value="1"/>
</dbReference>
<dbReference type="PROSITE" id="PS50110">
    <property type="entry name" value="RESPONSE_REGULATORY"/>
    <property type="match status" value="1"/>
</dbReference>
<dbReference type="InterPro" id="IPR001789">
    <property type="entry name" value="Sig_transdc_resp-reg_receiver"/>
</dbReference>
<accession>A0A1H7NEP1</accession>
<dbReference type="PANTHER" id="PTHR37299:SF1">
    <property type="entry name" value="STAGE 0 SPORULATION PROTEIN A HOMOLOG"/>
    <property type="match status" value="1"/>
</dbReference>
<dbReference type="Proteomes" id="UP000198521">
    <property type="component" value="Unassembled WGS sequence"/>
</dbReference>
<keyword evidence="4" id="KW-1185">Reference proteome</keyword>
<proteinExistence type="predicted"/>
<dbReference type="GO" id="GO:0003677">
    <property type="term" value="F:DNA binding"/>
    <property type="evidence" value="ECO:0007669"/>
    <property type="project" value="InterPro"/>
</dbReference>
<dbReference type="OrthoDB" id="2168082at2"/>
<dbReference type="InterPro" id="IPR007492">
    <property type="entry name" value="LytTR_DNA-bd_dom"/>
</dbReference>
<reference evidence="3 4" key="1">
    <citation type="submission" date="2016-10" db="EMBL/GenBank/DDBJ databases">
        <authorList>
            <person name="de Groot N.N."/>
        </authorList>
    </citation>
    <scope>NUCLEOTIDE SEQUENCE [LARGE SCALE GENOMIC DNA]</scope>
    <source>
        <strain evidence="3 4">DSM 25232</strain>
    </source>
</reference>
<evidence type="ECO:0000256" key="1">
    <source>
        <dbReference type="PROSITE-ProRule" id="PRU00169"/>
    </source>
</evidence>
<name>A0A1H7NEP1_AQUAM</name>
<gene>
    <name evidence="3" type="ORF">SAMN04487910_2040</name>
</gene>
<feature type="modified residue" description="4-aspartylphosphate" evidence="1">
    <location>
        <position position="59"/>
    </location>
</feature>
<dbReference type="SMART" id="SM00850">
    <property type="entry name" value="LytTR"/>
    <property type="match status" value="1"/>
</dbReference>
<dbReference type="PANTHER" id="PTHR37299">
    <property type="entry name" value="TRANSCRIPTIONAL REGULATOR-RELATED"/>
    <property type="match status" value="1"/>
</dbReference>
<keyword evidence="1" id="KW-0597">Phosphoprotein</keyword>
<dbReference type="SUPFAM" id="SSF52172">
    <property type="entry name" value="CheY-like"/>
    <property type="match status" value="1"/>
</dbReference>
<dbReference type="Pfam" id="PF04397">
    <property type="entry name" value="LytTR"/>
    <property type="match status" value="1"/>
</dbReference>
<dbReference type="Gene3D" id="2.40.50.1020">
    <property type="entry name" value="LytTr DNA-binding domain"/>
    <property type="match status" value="1"/>
</dbReference>
<dbReference type="InterPro" id="IPR011006">
    <property type="entry name" value="CheY-like_superfamily"/>
</dbReference>
<dbReference type="GO" id="GO:0000156">
    <property type="term" value="F:phosphorelay response regulator activity"/>
    <property type="evidence" value="ECO:0007669"/>
    <property type="project" value="InterPro"/>
</dbReference>
<protein>
    <submittedName>
        <fullName evidence="3">Two component transcriptional regulator, LytTR family</fullName>
    </submittedName>
</protein>
<dbReference type="Pfam" id="PF00072">
    <property type="entry name" value="Response_reg"/>
    <property type="match status" value="1"/>
</dbReference>
<feature type="domain" description="Response regulatory" evidence="2">
    <location>
        <begin position="7"/>
        <end position="119"/>
    </location>
</feature>
<dbReference type="EMBL" id="FOAB01000003">
    <property type="protein sequence ID" value="SEL21455.1"/>
    <property type="molecule type" value="Genomic_DNA"/>
</dbReference>
<dbReference type="InterPro" id="IPR046947">
    <property type="entry name" value="LytR-like"/>
</dbReference>
<dbReference type="AlphaFoldDB" id="A0A1H7NEP1"/>
<dbReference type="Gene3D" id="3.40.50.2300">
    <property type="match status" value="1"/>
</dbReference>
<sequence>MNHKTMTILILEDEIPAYQKLVSHLVTFFGEPVLHDWSRSVSEGEKFLVENTYDFILSDIQLLDGISFDLFNRIKVESPIIFCSAHDDYLFQAFNTNGIAYILKPYSREDFKKALEKYQSLFKQGTYNSLDNTTINALKSAIQQGQDEYKKRFVIKRSKGIQLLNVVDISLLAASGDFCVATDSFGKTHPILEKIGVLTKQMNPKKFFRINRSQIIHIEYIETIENHFKNRLLIQLKGVKEKVMTSSSTTSDFRKWIEQ</sequence>
<dbReference type="STRING" id="1038014.SAMN04487910_2040"/>
<organism evidence="3 4">
    <name type="scientific">Aquimarina amphilecti</name>
    <dbReference type="NCBI Taxonomy" id="1038014"/>
    <lineage>
        <taxon>Bacteria</taxon>
        <taxon>Pseudomonadati</taxon>
        <taxon>Bacteroidota</taxon>
        <taxon>Flavobacteriia</taxon>
        <taxon>Flavobacteriales</taxon>
        <taxon>Flavobacteriaceae</taxon>
        <taxon>Aquimarina</taxon>
    </lineage>
</organism>
<evidence type="ECO:0000313" key="3">
    <source>
        <dbReference type="EMBL" id="SEL21455.1"/>
    </source>
</evidence>
<evidence type="ECO:0000313" key="4">
    <source>
        <dbReference type="Proteomes" id="UP000198521"/>
    </source>
</evidence>